<accession>A0A0F7ZG00</accession>
<dbReference type="PANTHER" id="PTHR46494">
    <property type="entry name" value="CORA FAMILY METAL ION TRANSPORTER (EUROFUNG)"/>
    <property type="match status" value="1"/>
</dbReference>
<dbReference type="GO" id="GO:0015095">
    <property type="term" value="F:magnesium ion transmembrane transporter activity"/>
    <property type="evidence" value="ECO:0007669"/>
    <property type="project" value="TreeGrafter"/>
</dbReference>
<keyword evidence="2" id="KW-0472">Membrane</keyword>
<evidence type="ECO:0000256" key="2">
    <source>
        <dbReference type="SAM" id="Phobius"/>
    </source>
</evidence>
<evidence type="ECO:0000256" key="1">
    <source>
        <dbReference type="ARBA" id="ARBA00004651"/>
    </source>
</evidence>
<dbReference type="GO" id="GO:0015087">
    <property type="term" value="F:cobalt ion transmembrane transporter activity"/>
    <property type="evidence" value="ECO:0007669"/>
    <property type="project" value="TreeGrafter"/>
</dbReference>
<feature type="transmembrane region" description="Helical" evidence="2">
    <location>
        <begin position="303"/>
        <end position="324"/>
    </location>
</feature>
<feature type="transmembrane region" description="Helical" evidence="2">
    <location>
        <begin position="269"/>
        <end position="291"/>
    </location>
</feature>
<dbReference type="AlphaFoldDB" id="A0A0F7ZG00"/>
<protein>
    <submittedName>
        <fullName evidence="3">Uncharacterized protein</fullName>
    </submittedName>
</protein>
<dbReference type="EMBL" id="KQ030655">
    <property type="protein sequence ID" value="KJZ70026.1"/>
    <property type="molecule type" value="Genomic_DNA"/>
</dbReference>
<proteinExistence type="predicted"/>
<reference evidence="3 4" key="1">
    <citation type="journal article" date="2014" name="Genome Biol. Evol.">
        <title>Comparative genomics and transcriptomics analyses reveal divergent lifestyle features of nematode endoparasitic fungus Hirsutella minnesotensis.</title>
        <authorList>
            <person name="Lai Y."/>
            <person name="Liu K."/>
            <person name="Zhang X."/>
            <person name="Zhang X."/>
            <person name="Li K."/>
            <person name="Wang N."/>
            <person name="Shu C."/>
            <person name="Wu Y."/>
            <person name="Wang C."/>
            <person name="Bushley K.E."/>
            <person name="Xiang M."/>
            <person name="Liu X."/>
        </authorList>
    </citation>
    <scope>NUCLEOTIDE SEQUENCE [LARGE SCALE GENOMIC DNA]</scope>
    <source>
        <strain evidence="3 4">3608</strain>
    </source>
</reference>
<dbReference type="GO" id="GO:0050897">
    <property type="term" value="F:cobalt ion binding"/>
    <property type="evidence" value="ECO:0007669"/>
    <property type="project" value="TreeGrafter"/>
</dbReference>
<gene>
    <name evidence="3" type="ORF">HIM_10577</name>
</gene>
<dbReference type="Gene3D" id="1.20.58.340">
    <property type="entry name" value="Magnesium transport protein CorA, transmembrane region"/>
    <property type="match status" value="1"/>
</dbReference>
<dbReference type="InterPro" id="IPR002523">
    <property type="entry name" value="MgTranspt_CorA/ZnTranspt_ZntB"/>
</dbReference>
<keyword evidence="4" id="KW-1185">Reference proteome</keyword>
<dbReference type="PANTHER" id="PTHR46494:SF1">
    <property type="entry name" value="CORA FAMILY METAL ION TRANSPORTER (EUROFUNG)"/>
    <property type="match status" value="1"/>
</dbReference>
<evidence type="ECO:0000313" key="4">
    <source>
        <dbReference type="Proteomes" id="UP000054481"/>
    </source>
</evidence>
<dbReference type="OrthoDB" id="5207033at2759"/>
<name>A0A0F7ZG00_9HYPO</name>
<dbReference type="GO" id="GO:0000287">
    <property type="term" value="F:magnesium ion binding"/>
    <property type="evidence" value="ECO:0007669"/>
    <property type="project" value="TreeGrafter"/>
</dbReference>
<keyword evidence="2" id="KW-0812">Transmembrane</keyword>
<keyword evidence="2" id="KW-1133">Transmembrane helix</keyword>
<organism evidence="3 4">
    <name type="scientific">Hirsutella minnesotensis 3608</name>
    <dbReference type="NCBI Taxonomy" id="1043627"/>
    <lineage>
        <taxon>Eukaryota</taxon>
        <taxon>Fungi</taxon>
        <taxon>Dikarya</taxon>
        <taxon>Ascomycota</taxon>
        <taxon>Pezizomycotina</taxon>
        <taxon>Sordariomycetes</taxon>
        <taxon>Hypocreomycetidae</taxon>
        <taxon>Hypocreales</taxon>
        <taxon>Ophiocordycipitaceae</taxon>
        <taxon>Hirsutella</taxon>
    </lineage>
</organism>
<sequence>MVSFLEDQEFYKRCAESDRRAMLAPFNLPAYLATQICTDMNGYFGCRSSYGIDNKLCDLSIWFRCLTKTVSKAEEEVGPEGKNYHWHEMGFFVRWCHTGICRVLSVGTPPLLRLRLEIVLRDASAVELRDPFSMIVPLLDQLITQYDESAWQVRDQVRGIEMSRGTRKSNFVTMHDIARHTGHLVEVSAATVETMNCLVRRQERIYAELSSLDRTYKEQAHEYLSFQLQMMKSLQRRALSIQERINAEISLGYNIIATQDSMVTRSIGLLTMVFLPATFVSALFSTTFFSFAEETWKISKKFWIYWAVAVPSTLVVLIVWWLTLRRASARNRWR</sequence>
<evidence type="ECO:0000313" key="3">
    <source>
        <dbReference type="EMBL" id="KJZ70026.1"/>
    </source>
</evidence>
<dbReference type="GO" id="GO:0005886">
    <property type="term" value="C:plasma membrane"/>
    <property type="evidence" value="ECO:0007669"/>
    <property type="project" value="UniProtKB-SubCell"/>
</dbReference>
<comment type="subcellular location">
    <subcellularLocation>
        <location evidence="1">Cell membrane</location>
        <topology evidence="1">Multi-pass membrane protein</topology>
    </subcellularLocation>
</comment>
<dbReference type="Proteomes" id="UP000054481">
    <property type="component" value="Unassembled WGS sequence"/>
</dbReference>
<dbReference type="Pfam" id="PF01544">
    <property type="entry name" value="CorA"/>
    <property type="match status" value="1"/>
</dbReference>